<gene>
    <name evidence="2" type="ORF">SAY86_013555</name>
</gene>
<dbReference type="AlphaFoldDB" id="A0AAN7KRR4"/>
<feature type="compositionally biased region" description="Basic and acidic residues" evidence="1">
    <location>
        <begin position="18"/>
        <end position="27"/>
    </location>
</feature>
<evidence type="ECO:0000256" key="1">
    <source>
        <dbReference type="SAM" id="MobiDB-lite"/>
    </source>
</evidence>
<accession>A0AAN7KRR4</accession>
<proteinExistence type="predicted"/>
<keyword evidence="3" id="KW-1185">Reference proteome</keyword>
<dbReference type="EMBL" id="JAXQNO010000020">
    <property type="protein sequence ID" value="KAK4771780.1"/>
    <property type="molecule type" value="Genomic_DNA"/>
</dbReference>
<protein>
    <submittedName>
        <fullName evidence="2">Uncharacterized protein</fullName>
    </submittedName>
</protein>
<reference evidence="2 3" key="1">
    <citation type="journal article" date="2023" name="Hortic Res">
        <title>Pangenome of water caltrop reveals structural variations and asymmetric subgenome divergence after allopolyploidization.</title>
        <authorList>
            <person name="Zhang X."/>
            <person name="Chen Y."/>
            <person name="Wang L."/>
            <person name="Yuan Y."/>
            <person name="Fang M."/>
            <person name="Shi L."/>
            <person name="Lu R."/>
            <person name="Comes H.P."/>
            <person name="Ma Y."/>
            <person name="Chen Y."/>
            <person name="Huang G."/>
            <person name="Zhou Y."/>
            <person name="Zheng Z."/>
            <person name="Qiu Y."/>
        </authorList>
    </citation>
    <scope>NUCLEOTIDE SEQUENCE [LARGE SCALE GENOMIC DNA]</scope>
    <source>
        <strain evidence="2">F231</strain>
    </source>
</reference>
<dbReference type="Proteomes" id="UP001346149">
    <property type="component" value="Unassembled WGS sequence"/>
</dbReference>
<evidence type="ECO:0000313" key="3">
    <source>
        <dbReference type="Proteomes" id="UP001346149"/>
    </source>
</evidence>
<evidence type="ECO:0000313" key="2">
    <source>
        <dbReference type="EMBL" id="KAK4771780.1"/>
    </source>
</evidence>
<organism evidence="2 3">
    <name type="scientific">Trapa natans</name>
    <name type="common">Water chestnut</name>
    <dbReference type="NCBI Taxonomy" id="22666"/>
    <lineage>
        <taxon>Eukaryota</taxon>
        <taxon>Viridiplantae</taxon>
        <taxon>Streptophyta</taxon>
        <taxon>Embryophyta</taxon>
        <taxon>Tracheophyta</taxon>
        <taxon>Spermatophyta</taxon>
        <taxon>Magnoliopsida</taxon>
        <taxon>eudicotyledons</taxon>
        <taxon>Gunneridae</taxon>
        <taxon>Pentapetalae</taxon>
        <taxon>rosids</taxon>
        <taxon>malvids</taxon>
        <taxon>Myrtales</taxon>
        <taxon>Lythraceae</taxon>
        <taxon>Trapa</taxon>
    </lineage>
</organism>
<comment type="caution">
    <text evidence="2">The sequence shown here is derived from an EMBL/GenBank/DDBJ whole genome shotgun (WGS) entry which is preliminary data.</text>
</comment>
<name>A0AAN7KRR4_TRANT</name>
<sequence>MSVLYDSYSSNRARGRRLVAEDSRDNMQDGVVKSEPNTTRIERVLKVHNMQKTDSRNTGRPSR</sequence>
<feature type="region of interest" description="Disordered" evidence="1">
    <location>
        <begin position="1"/>
        <end position="38"/>
    </location>
</feature>